<evidence type="ECO:0000256" key="1">
    <source>
        <dbReference type="SAM" id="Phobius"/>
    </source>
</evidence>
<comment type="caution">
    <text evidence="3">The sequence shown here is derived from an EMBL/GenBank/DDBJ whole genome shotgun (WGS) entry which is preliminary data.</text>
</comment>
<dbReference type="Pfam" id="PF01882">
    <property type="entry name" value="DUF58"/>
    <property type="match status" value="1"/>
</dbReference>
<dbReference type="PANTHER" id="PTHR34351">
    <property type="entry name" value="SLR1927 PROTEIN-RELATED"/>
    <property type="match status" value="1"/>
</dbReference>
<organism evidence="3 4">
    <name type="scientific">Rarobacter incanus</name>
    <dbReference type="NCBI Taxonomy" id="153494"/>
    <lineage>
        <taxon>Bacteria</taxon>
        <taxon>Bacillati</taxon>
        <taxon>Actinomycetota</taxon>
        <taxon>Actinomycetes</taxon>
        <taxon>Micrococcales</taxon>
        <taxon>Rarobacteraceae</taxon>
        <taxon>Rarobacter</taxon>
    </lineage>
</organism>
<proteinExistence type="predicted"/>
<dbReference type="AlphaFoldDB" id="A0A542SQF6"/>
<accession>A0A542SQF6</accession>
<name>A0A542SQF6_9MICO</name>
<dbReference type="Proteomes" id="UP000316181">
    <property type="component" value="Unassembled WGS sequence"/>
</dbReference>
<reference evidence="3 4" key="1">
    <citation type="submission" date="2019-06" db="EMBL/GenBank/DDBJ databases">
        <title>Sequencing the genomes of 1000 actinobacteria strains.</title>
        <authorList>
            <person name="Klenk H.-P."/>
        </authorList>
    </citation>
    <scope>NUCLEOTIDE SEQUENCE [LARGE SCALE GENOMIC DNA]</scope>
    <source>
        <strain evidence="3 4">DSM 10596</strain>
    </source>
</reference>
<dbReference type="EMBL" id="VFNV01000001">
    <property type="protein sequence ID" value="TQK76824.1"/>
    <property type="molecule type" value="Genomic_DNA"/>
</dbReference>
<dbReference type="InterPro" id="IPR002881">
    <property type="entry name" value="DUF58"/>
</dbReference>
<keyword evidence="1" id="KW-0812">Transmembrane</keyword>
<feature type="transmembrane region" description="Helical" evidence="1">
    <location>
        <begin position="12"/>
        <end position="33"/>
    </location>
</feature>
<dbReference type="OrthoDB" id="9812729at2"/>
<keyword evidence="1" id="KW-1133">Transmembrane helix</keyword>
<feature type="transmembrane region" description="Helical" evidence="1">
    <location>
        <begin position="39"/>
        <end position="59"/>
    </location>
</feature>
<sequence length="424" mass="44578">MGSATYRARLRMTVRGAIVIVLAAASIALGALTHLVAPLAIGLMLAAGTLVAWTVALSMRHAVAHGALRAAHRAQPSQPAWGTTVAITVAIDGRSLPRPLRLLTNATAHEEVHAHLAGYRGTVSVPARAGGWQTTYHVAPTELGTWPLGNLRLRFEDPLGLIAVSADFADDTHLIVVPRILAGPAQGTPPASPAALLAAGRTRGARGAEMDDSLLREYAPGDDVRRVHWPSSARRRTLMVRTEESAPIVRATVCVAGELLGTTTPPVRRRGAAPASAQWRARAHWPTDLVATLDNALRGHGREVSTIVCSQPLPPQPLETTNVGAALADLPDLTSFAWRAQLEQALGSVHGDQVFVVIPAPDAELLQALRLAANDARGARREAIICGPAPAEAIAQLVECGWVVHPSEVGSSDITALVTSAVRS</sequence>
<keyword evidence="1" id="KW-0472">Membrane</keyword>
<evidence type="ECO:0000313" key="3">
    <source>
        <dbReference type="EMBL" id="TQK76824.1"/>
    </source>
</evidence>
<evidence type="ECO:0000313" key="4">
    <source>
        <dbReference type="Proteomes" id="UP000316181"/>
    </source>
</evidence>
<evidence type="ECO:0000259" key="2">
    <source>
        <dbReference type="Pfam" id="PF01882"/>
    </source>
</evidence>
<dbReference type="PANTHER" id="PTHR34351:SF1">
    <property type="entry name" value="SLR1927 PROTEIN"/>
    <property type="match status" value="1"/>
</dbReference>
<feature type="domain" description="DUF58" evidence="2">
    <location>
        <begin position="216"/>
        <end position="244"/>
    </location>
</feature>
<keyword evidence="4" id="KW-1185">Reference proteome</keyword>
<protein>
    <submittedName>
        <fullName evidence="3">Uncharacterized protein (DUF58 family)</fullName>
    </submittedName>
</protein>
<gene>
    <name evidence="3" type="ORF">FB389_1518</name>
</gene>